<keyword evidence="2" id="KW-1185">Reference proteome</keyword>
<proteinExistence type="predicted"/>
<sequence length="30" mass="3406">MEQNRVWRDGAFDIRLSALQGTRHSGGFLS</sequence>
<name>A0A1I1KV82_9GAMM</name>
<dbReference type="AlphaFoldDB" id="A0A1I1KV82"/>
<dbReference type="EMBL" id="FOLY01000004">
    <property type="protein sequence ID" value="SFC61370.1"/>
    <property type="molecule type" value="Genomic_DNA"/>
</dbReference>
<evidence type="ECO:0000313" key="1">
    <source>
        <dbReference type="EMBL" id="SFC61370.1"/>
    </source>
</evidence>
<evidence type="ECO:0000313" key="2">
    <source>
        <dbReference type="Proteomes" id="UP000199046"/>
    </source>
</evidence>
<organism evidence="1 2">
    <name type="scientific">Kushneria avicenniae</name>
    <dbReference type="NCBI Taxonomy" id="402385"/>
    <lineage>
        <taxon>Bacteria</taxon>
        <taxon>Pseudomonadati</taxon>
        <taxon>Pseudomonadota</taxon>
        <taxon>Gammaproteobacteria</taxon>
        <taxon>Oceanospirillales</taxon>
        <taxon>Halomonadaceae</taxon>
        <taxon>Kushneria</taxon>
    </lineage>
</organism>
<reference evidence="2" key="1">
    <citation type="submission" date="2016-10" db="EMBL/GenBank/DDBJ databases">
        <authorList>
            <person name="Varghese N."/>
            <person name="Submissions S."/>
        </authorList>
    </citation>
    <scope>NUCLEOTIDE SEQUENCE [LARGE SCALE GENOMIC DNA]</scope>
    <source>
        <strain evidence="2">DSM 23439</strain>
    </source>
</reference>
<accession>A0A1I1KV82</accession>
<dbReference type="STRING" id="402385.SAMN05421848_2043"/>
<dbReference type="Proteomes" id="UP000199046">
    <property type="component" value="Unassembled WGS sequence"/>
</dbReference>
<protein>
    <submittedName>
        <fullName evidence="1">Uncharacterized protein</fullName>
    </submittedName>
</protein>
<gene>
    <name evidence="1" type="ORF">SAMN05421848_2043</name>
</gene>